<dbReference type="GO" id="GO:0032543">
    <property type="term" value="P:mitochondrial translation"/>
    <property type="evidence" value="ECO:0007669"/>
    <property type="project" value="UniProtKB-UniRule"/>
</dbReference>
<keyword evidence="7" id="KW-0496">Mitochondrion</keyword>
<evidence type="ECO:0000256" key="2">
    <source>
        <dbReference type="ARBA" id="ARBA00022598"/>
    </source>
</evidence>
<organism evidence="9 10">
    <name type="scientific">Hyphopichia burtonii NRRL Y-1933</name>
    <dbReference type="NCBI Taxonomy" id="984485"/>
    <lineage>
        <taxon>Eukaryota</taxon>
        <taxon>Fungi</taxon>
        <taxon>Dikarya</taxon>
        <taxon>Ascomycota</taxon>
        <taxon>Saccharomycotina</taxon>
        <taxon>Pichiomycetes</taxon>
        <taxon>Debaryomycetaceae</taxon>
        <taxon>Hyphopichia</taxon>
    </lineage>
</organism>
<dbReference type="Gene3D" id="3.90.1300.10">
    <property type="entry name" value="Amidase signature (AS) domain"/>
    <property type="match status" value="1"/>
</dbReference>
<dbReference type="OrthoDB" id="421993at2759"/>
<dbReference type="PANTHER" id="PTHR11895">
    <property type="entry name" value="TRANSAMIDASE"/>
    <property type="match status" value="1"/>
</dbReference>
<evidence type="ECO:0000313" key="9">
    <source>
        <dbReference type="EMBL" id="ODV67964.1"/>
    </source>
</evidence>
<evidence type="ECO:0000259" key="8">
    <source>
        <dbReference type="Pfam" id="PF01425"/>
    </source>
</evidence>
<keyword evidence="10" id="KW-1185">Reference proteome</keyword>
<dbReference type="AlphaFoldDB" id="A0A1E4RL05"/>
<dbReference type="STRING" id="984485.A0A1E4RL05"/>
<dbReference type="InterPro" id="IPR036928">
    <property type="entry name" value="AS_sf"/>
</dbReference>
<accession>A0A1E4RL05</accession>
<reference evidence="10" key="1">
    <citation type="submission" date="2016-05" db="EMBL/GenBank/DDBJ databases">
        <title>Comparative genomics of biotechnologically important yeasts.</title>
        <authorList>
            <consortium name="DOE Joint Genome Institute"/>
            <person name="Riley R."/>
            <person name="Haridas S."/>
            <person name="Wolfe K.H."/>
            <person name="Lopes M.R."/>
            <person name="Hittinger C.T."/>
            <person name="Goker M."/>
            <person name="Salamov A."/>
            <person name="Wisecaver J."/>
            <person name="Long T.M."/>
            <person name="Aerts A.L."/>
            <person name="Barry K."/>
            <person name="Choi C."/>
            <person name="Clum A."/>
            <person name="Coughlan A.Y."/>
            <person name="Deshpande S."/>
            <person name="Douglass A.P."/>
            <person name="Hanson S.J."/>
            <person name="Klenk H.-P."/>
            <person name="Labutti K."/>
            <person name="Lapidus A."/>
            <person name="Lindquist E."/>
            <person name="Lipzen A."/>
            <person name="Meier-Kolthoff J.P."/>
            <person name="Ohm R.A."/>
            <person name="Otillar R.P."/>
            <person name="Pangilinan J."/>
            <person name="Peng Y."/>
            <person name="Rokas A."/>
            <person name="Rosa C.A."/>
            <person name="Scheuner C."/>
            <person name="Sibirny A.A."/>
            <person name="Slot J.C."/>
            <person name="Stielow J.B."/>
            <person name="Sun H."/>
            <person name="Kurtzman C.P."/>
            <person name="Blackwell M."/>
            <person name="Grigoriev I.V."/>
            <person name="Jeffries T.W."/>
        </authorList>
    </citation>
    <scope>NUCLEOTIDE SEQUENCE [LARGE SCALE GENOMIC DNA]</scope>
    <source>
        <strain evidence="10">NRRL Y-1933</strain>
    </source>
</reference>
<proteinExistence type="inferred from homology"/>
<keyword evidence="5 7" id="KW-0648">Protein biosynthesis</keyword>
<dbReference type="SUPFAM" id="SSF75304">
    <property type="entry name" value="Amidase signature (AS) enzymes"/>
    <property type="match status" value="1"/>
</dbReference>
<dbReference type="EMBL" id="KV454540">
    <property type="protein sequence ID" value="ODV67964.1"/>
    <property type="molecule type" value="Genomic_DNA"/>
</dbReference>
<dbReference type="GO" id="GO:0070681">
    <property type="term" value="P:glutaminyl-tRNAGln biosynthesis via transamidation"/>
    <property type="evidence" value="ECO:0007669"/>
    <property type="project" value="UniProtKB-UniRule"/>
</dbReference>
<dbReference type="PANTHER" id="PTHR11895:SF7">
    <property type="entry name" value="GLUTAMYL-TRNA(GLN) AMIDOTRANSFERASE SUBUNIT A, MITOCHONDRIAL"/>
    <property type="match status" value="1"/>
</dbReference>
<evidence type="ECO:0000256" key="6">
    <source>
        <dbReference type="ARBA" id="ARBA00047407"/>
    </source>
</evidence>
<keyword evidence="3 7" id="KW-0547">Nucleotide-binding</keyword>
<dbReference type="Proteomes" id="UP000095085">
    <property type="component" value="Unassembled WGS sequence"/>
</dbReference>
<dbReference type="GeneID" id="30994663"/>
<evidence type="ECO:0000256" key="1">
    <source>
        <dbReference type="ARBA" id="ARBA00008069"/>
    </source>
</evidence>
<dbReference type="InterPro" id="IPR000120">
    <property type="entry name" value="Amidase"/>
</dbReference>
<name>A0A1E4RL05_9ASCO</name>
<keyword evidence="4 7" id="KW-0067">ATP-binding</keyword>
<evidence type="ECO:0000256" key="5">
    <source>
        <dbReference type="ARBA" id="ARBA00022917"/>
    </source>
</evidence>
<dbReference type="InterPro" id="IPR023631">
    <property type="entry name" value="Amidase_dom"/>
</dbReference>
<dbReference type="PROSITE" id="PS00571">
    <property type="entry name" value="AMIDASES"/>
    <property type="match status" value="1"/>
</dbReference>
<dbReference type="InterPro" id="IPR020556">
    <property type="entry name" value="Amidase_CS"/>
</dbReference>
<dbReference type="Pfam" id="PF01425">
    <property type="entry name" value="Amidase"/>
    <property type="match status" value="1"/>
</dbReference>
<comment type="subunit">
    <text evidence="7">Subunit of the heterotrimeric GatFAB amidotransferase (AdT) complex, composed of A, B and F subunits.</text>
</comment>
<dbReference type="HAMAP" id="MF_00120">
    <property type="entry name" value="GatA"/>
    <property type="match status" value="1"/>
</dbReference>
<evidence type="ECO:0000256" key="3">
    <source>
        <dbReference type="ARBA" id="ARBA00022741"/>
    </source>
</evidence>
<feature type="active site" description="Charge relay system" evidence="7">
    <location>
        <position position="134"/>
    </location>
</feature>
<feature type="active site" description="Acyl-ester intermediate" evidence="7">
    <location>
        <position position="158"/>
    </location>
</feature>
<comment type="similarity">
    <text evidence="1 7">Belongs to the amidase family. GatA subfamily.</text>
</comment>
<comment type="function">
    <text evidence="7">Allows the formation of correctly charged Gln-tRNA(Gln) through the transamidation of misacylated Glu-tRNA(Gln) in the mitochondria. The reaction takes place in the presence of glutamine and ATP through an activated gamma-phospho-Glu-tRNA(Gln).</text>
</comment>
<protein>
    <recommendedName>
        <fullName evidence="7">Glutamyl-tRNA(Gln) amidotransferase subunit A, mitochondrial</fullName>
        <shortName evidence="7">Glu-AdT subunit A</shortName>
        <ecNumber evidence="7">6.3.5.7</ecNumber>
    </recommendedName>
</protein>
<gene>
    <name evidence="7" type="primary">HER2</name>
    <name evidence="9" type="ORF">HYPBUDRAFT_148258</name>
</gene>
<dbReference type="RefSeq" id="XP_020077031.1">
    <property type="nucleotide sequence ID" value="XM_020220113.1"/>
</dbReference>
<evidence type="ECO:0000256" key="4">
    <source>
        <dbReference type="ARBA" id="ARBA00022840"/>
    </source>
</evidence>
<dbReference type="EC" id="6.3.5.7" evidence="7"/>
<comment type="catalytic activity">
    <reaction evidence="6 7">
        <text>L-glutamyl-tRNA(Gln) + L-glutamine + ATP + H2O = L-glutaminyl-tRNA(Gln) + L-glutamate + ADP + phosphate + H(+)</text>
        <dbReference type="Rhea" id="RHEA:17521"/>
        <dbReference type="Rhea" id="RHEA-COMP:9681"/>
        <dbReference type="Rhea" id="RHEA-COMP:9684"/>
        <dbReference type="ChEBI" id="CHEBI:15377"/>
        <dbReference type="ChEBI" id="CHEBI:15378"/>
        <dbReference type="ChEBI" id="CHEBI:29985"/>
        <dbReference type="ChEBI" id="CHEBI:30616"/>
        <dbReference type="ChEBI" id="CHEBI:43474"/>
        <dbReference type="ChEBI" id="CHEBI:58359"/>
        <dbReference type="ChEBI" id="CHEBI:78520"/>
        <dbReference type="ChEBI" id="CHEBI:78521"/>
        <dbReference type="ChEBI" id="CHEBI:456216"/>
        <dbReference type="EC" id="6.3.5.7"/>
    </reaction>
</comment>
<keyword evidence="2 7" id="KW-0436">Ligase</keyword>
<sequence>MLMRGYSRIGSSFCNTLIRYLSTYVGIDPHNSLITKVESSRSSGKSGVLGDTSFIAKDNITTKGTFTTSGSLMLSNYKSPFDATVVDLLEEAGLKLIGKANLDEFGMGSSNTNSYYGSTLNPLYENEERVPGGSSGGSAAAVAASLASFSLGTDTGGSVRLPASYCGVIGFKPSYGRISRWGVIAYAQSLDTVGILSKDVALAERVFNVLDKYDDKDPTSLPESIRTQVEKHQHLSSKSKFVIGIPQEFILEDLTAQARSQWLQVLVKLLKAGHELKPISIPSIKKLLSSYYTLATAEAASNLSRFDGARYGFNDEEVKETAYKTLTENRSKGFGPEVQRRILLGNYTLSSESGNHYLKANELRQRLVGEFNETFRFYNPLLSEYVSKSNGCDILISPTSIDPAPTIDEYKSKSKENFLTGYINDILTIPASLAGLPAISIPLPAAKQGIQLMAQYGDDKTLLQAAKSIEKLLI</sequence>
<comment type="subcellular location">
    <subcellularLocation>
        <location evidence="7">Mitochondrion</location>
    </subcellularLocation>
</comment>
<evidence type="ECO:0000313" key="10">
    <source>
        <dbReference type="Proteomes" id="UP000095085"/>
    </source>
</evidence>
<dbReference type="GO" id="GO:0050567">
    <property type="term" value="F:glutaminyl-tRNA synthase (glutamine-hydrolyzing) activity"/>
    <property type="evidence" value="ECO:0007669"/>
    <property type="project" value="UniProtKB-UniRule"/>
</dbReference>
<evidence type="ECO:0000256" key="7">
    <source>
        <dbReference type="HAMAP-Rule" id="MF_03150"/>
    </source>
</evidence>
<feature type="domain" description="Amidase" evidence="8">
    <location>
        <begin position="45"/>
        <end position="463"/>
    </location>
</feature>
<dbReference type="GO" id="GO:0030956">
    <property type="term" value="C:glutamyl-tRNA(Gln) amidotransferase complex"/>
    <property type="evidence" value="ECO:0007669"/>
    <property type="project" value="UniProtKB-UniRule"/>
</dbReference>
<dbReference type="GO" id="GO:0005524">
    <property type="term" value="F:ATP binding"/>
    <property type="evidence" value="ECO:0007669"/>
    <property type="project" value="UniProtKB-KW"/>
</dbReference>
<feature type="active site" description="Charge relay system" evidence="7">
    <location>
        <position position="57"/>
    </location>
</feature>
<dbReference type="InterPro" id="IPR004412">
    <property type="entry name" value="GatA"/>
</dbReference>
<dbReference type="GO" id="GO:0005739">
    <property type="term" value="C:mitochondrion"/>
    <property type="evidence" value="ECO:0007669"/>
    <property type="project" value="UniProtKB-SubCell"/>
</dbReference>